<protein>
    <submittedName>
        <fullName evidence="1">Uncharacterized protein</fullName>
    </submittedName>
</protein>
<accession>A0A6J5QH50</accession>
<reference evidence="1" key="1">
    <citation type="submission" date="2020-05" db="EMBL/GenBank/DDBJ databases">
        <authorList>
            <person name="Chiriac C."/>
            <person name="Salcher M."/>
            <person name="Ghai R."/>
            <person name="Kavagutti S V."/>
        </authorList>
    </citation>
    <scope>NUCLEOTIDE SEQUENCE</scope>
</reference>
<proteinExistence type="predicted"/>
<name>A0A6J5QH50_9CAUD</name>
<sequence length="176" mass="19804">MFKVVLDVRQANVAIDTGIIRAKRYKTQYDGVSTKKNYDQERNGGSFAEFATKQIDAVGAETAAAEYLGVTDYEPSNETYKDKADIGENVEVKHTYRRNGNLIISSIDRDSDIAILVIGRMPVYVVMGWFEVQVAKQDKYRSELITGDSYLIPRADLHPMQHLAMIGEAVYGYHTV</sequence>
<organism evidence="1">
    <name type="scientific">uncultured Caudovirales phage</name>
    <dbReference type="NCBI Taxonomy" id="2100421"/>
    <lineage>
        <taxon>Viruses</taxon>
        <taxon>Duplodnaviria</taxon>
        <taxon>Heunggongvirae</taxon>
        <taxon>Uroviricota</taxon>
        <taxon>Caudoviricetes</taxon>
        <taxon>Peduoviridae</taxon>
        <taxon>Maltschvirus</taxon>
        <taxon>Maltschvirus maltsch</taxon>
    </lineage>
</organism>
<evidence type="ECO:0000313" key="1">
    <source>
        <dbReference type="EMBL" id="CAB4180345.1"/>
    </source>
</evidence>
<dbReference type="EMBL" id="LR796990">
    <property type="protein sequence ID" value="CAB4180345.1"/>
    <property type="molecule type" value="Genomic_DNA"/>
</dbReference>
<gene>
    <name evidence="1" type="ORF">UFOVP1041_20</name>
</gene>